<accession>A0ABS8D344</accession>
<dbReference type="InterPro" id="IPR027470">
    <property type="entry name" value="Cation_efflux_CTD"/>
</dbReference>
<feature type="transmembrane region" description="Helical" evidence="10">
    <location>
        <begin position="163"/>
        <end position="189"/>
    </location>
</feature>
<evidence type="ECO:0000259" key="12">
    <source>
        <dbReference type="Pfam" id="PF16916"/>
    </source>
</evidence>
<dbReference type="Gene3D" id="1.20.1510.10">
    <property type="entry name" value="Cation efflux protein transmembrane domain"/>
    <property type="match status" value="1"/>
</dbReference>
<keyword evidence="8 10" id="KW-0472">Membrane</keyword>
<name>A0ABS8D344_9NEIS</name>
<dbReference type="EMBL" id="JAJBZT010000001">
    <property type="protein sequence ID" value="MCB6182073.1"/>
    <property type="molecule type" value="Genomic_DNA"/>
</dbReference>
<dbReference type="Proteomes" id="UP001165395">
    <property type="component" value="Unassembled WGS sequence"/>
</dbReference>
<dbReference type="InterPro" id="IPR058533">
    <property type="entry name" value="Cation_efflux_TM"/>
</dbReference>
<evidence type="ECO:0000256" key="7">
    <source>
        <dbReference type="ARBA" id="ARBA00023065"/>
    </source>
</evidence>
<dbReference type="SUPFAM" id="SSF160240">
    <property type="entry name" value="Cation efflux protein cytoplasmic domain-like"/>
    <property type="match status" value="1"/>
</dbReference>
<feature type="domain" description="Cation efflux protein transmembrane" evidence="11">
    <location>
        <begin position="30"/>
        <end position="218"/>
    </location>
</feature>
<keyword evidence="6 10" id="KW-1133">Transmembrane helix</keyword>
<evidence type="ECO:0000256" key="8">
    <source>
        <dbReference type="ARBA" id="ARBA00023136"/>
    </source>
</evidence>
<dbReference type="RefSeq" id="WP_227177485.1">
    <property type="nucleotide sequence ID" value="NZ_JAJBZT010000001.1"/>
</dbReference>
<keyword evidence="5" id="KW-0862">Zinc</keyword>
<dbReference type="InterPro" id="IPR036837">
    <property type="entry name" value="Cation_efflux_CTD_sf"/>
</dbReference>
<comment type="caution">
    <text evidence="13">The sequence shown here is derived from an EMBL/GenBank/DDBJ whole genome shotgun (WGS) entry which is preliminary data.</text>
</comment>
<organism evidence="13 14">
    <name type="scientific">Leeia speluncae</name>
    <dbReference type="NCBI Taxonomy" id="2884804"/>
    <lineage>
        <taxon>Bacteria</taxon>
        <taxon>Pseudomonadati</taxon>
        <taxon>Pseudomonadota</taxon>
        <taxon>Betaproteobacteria</taxon>
        <taxon>Neisseriales</taxon>
        <taxon>Leeiaceae</taxon>
        <taxon>Leeia</taxon>
    </lineage>
</organism>
<comment type="subcellular location">
    <subcellularLocation>
        <location evidence="1">Membrane</location>
        <topology evidence="1">Multi-pass membrane protein</topology>
    </subcellularLocation>
</comment>
<evidence type="ECO:0000256" key="9">
    <source>
        <dbReference type="SAM" id="MobiDB-lite"/>
    </source>
</evidence>
<evidence type="ECO:0000313" key="13">
    <source>
        <dbReference type="EMBL" id="MCB6182073.1"/>
    </source>
</evidence>
<feature type="transmembrane region" description="Helical" evidence="10">
    <location>
        <begin position="127"/>
        <end position="151"/>
    </location>
</feature>
<reference evidence="13" key="1">
    <citation type="submission" date="2021-10" db="EMBL/GenBank/DDBJ databases">
        <title>The complete genome sequence of Leeia sp. TBRC 13508.</title>
        <authorList>
            <person name="Charoenyingcharoen P."/>
            <person name="Yukphan P."/>
        </authorList>
    </citation>
    <scope>NUCLEOTIDE SEQUENCE</scope>
    <source>
        <strain evidence="13">TBRC 13508</strain>
    </source>
</reference>
<dbReference type="InterPro" id="IPR027469">
    <property type="entry name" value="Cation_efflux_TMD_sf"/>
</dbReference>
<evidence type="ECO:0000256" key="3">
    <source>
        <dbReference type="ARBA" id="ARBA00022448"/>
    </source>
</evidence>
<feature type="transmembrane region" description="Helical" evidence="10">
    <location>
        <begin position="91"/>
        <end position="115"/>
    </location>
</feature>
<dbReference type="NCBIfam" id="TIGR01297">
    <property type="entry name" value="CDF"/>
    <property type="match status" value="1"/>
</dbReference>
<evidence type="ECO:0000313" key="14">
    <source>
        <dbReference type="Proteomes" id="UP001165395"/>
    </source>
</evidence>
<dbReference type="SUPFAM" id="SSF161111">
    <property type="entry name" value="Cation efflux protein transmembrane domain-like"/>
    <property type="match status" value="1"/>
</dbReference>
<feature type="region of interest" description="Disordered" evidence="9">
    <location>
        <begin position="309"/>
        <end position="329"/>
    </location>
</feature>
<keyword evidence="3" id="KW-0813">Transport</keyword>
<dbReference type="Pfam" id="PF01545">
    <property type="entry name" value="Cation_efflux"/>
    <property type="match status" value="1"/>
</dbReference>
<keyword evidence="7" id="KW-0406">Ion transport</keyword>
<dbReference type="InterPro" id="IPR002524">
    <property type="entry name" value="Cation_efflux"/>
</dbReference>
<comment type="similarity">
    <text evidence="2">Belongs to the cation diffusion facilitator (CDF) transporter (TC 2.A.4) family. SLC30A subfamily.</text>
</comment>
<protein>
    <submittedName>
        <fullName evidence="13">Cation diffusion facilitator family transporter</fullName>
    </submittedName>
</protein>
<keyword evidence="4 10" id="KW-0812">Transmembrane</keyword>
<evidence type="ECO:0000259" key="11">
    <source>
        <dbReference type="Pfam" id="PF01545"/>
    </source>
</evidence>
<proteinExistence type="inferred from homology"/>
<evidence type="ECO:0000256" key="4">
    <source>
        <dbReference type="ARBA" id="ARBA00022692"/>
    </source>
</evidence>
<evidence type="ECO:0000256" key="10">
    <source>
        <dbReference type="SAM" id="Phobius"/>
    </source>
</evidence>
<dbReference type="PANTHER" id="PTHR11562:SF17">
    <property type="entry name" value="RE54080P-RELATED"/>
    <property type="match status" value="1"/>
</dbReference>
<keyword evidence="14" id="KW-1185">Reference proteome</keyword>
<evidence type="ECO:0000256" key="1">
    <source>
        <dbReference type="ARBA" id="ARBA00004141"/>
    </source>
</evidence>
<feature type="transmembrane region" description="Helical" evidence="10">
    <location>
        <begin position="28"/>
        <end position="49"/>
    </location>
</feature>
<feature type="compositionally biased region" description="Basic and acidic residues" evidence="9">
    <location>
        <begin position="309"/>
        <end position="321"/>
    </location>
</feature>
<feature type="transmembrane region" description="Helical" evidence="10">
    <location>
        <begin position="195"/>
        <end position="212"/>
    </location>
</feature>
<feature type="domain" description="Cation efflux protein cytoplasmic" evidence="12">
    <location>
        <begin position="226"/>
        <end position="297"/>
    </location>
</feature>
<evidence type="ECO:0000256" key="5">
    <source>
        <dbReference type="ARBA" id="ARBA00022906"/>
    </source>
</evidence>
<sequence length="329" mass="35897">MGHSHDHQHDHAHHDHHHHELPKKLGKAFVLAIVLNTLFVFVEFIYGWLANSAALMADAGHNLSDVLGLLVAWGATFLVKKIPDSRYTYGWRGASIMAALLNAVILLLACGAILWEAFDRLISPPVVASTTVMVVAAIGIVINGFSAWLFASNSDHDINIRGAYLHMLADALVSVGVVISAFGISLTGWNRIDPILSVVIVAVIVKGTWKLLTESLQMAMQSVPLSIDLTEVSSTLAAHPGVRQVYDLHVWPVSTTEVALTAKLVMPDGGTDEDINQLSLLMKSHFQISHVTLQLERTSLSAHCVFHEEGHSHDHQDDGHHPTHAHHAH</sequence>
<evidence type="ECO:0000256" key="6">
    <source>
        <dbReference type="ARBA" id="ARBA00022989"/>
    </source>
</evidence>
<dbReference type="PANTHER" id="PTHR11562">
    <property type="entry name" value="CATION EFFLUX PROTEIN/ ZINC TRANSPORTER"/>
    <property type="match status" value="1"/>
</dbReference>
<dbReference type="InterPro" id="IPR050681">
    <property type="entry name" value="CDF/SLC30A"/>
</dbReference>
<keyword evidence="5" id="KW-0864">Zinc transport</keyword>
<gene>
    <name evidence="13" type="ORF">LIN78_00690</name>
</gene>
<evidence type="ECO:0000256" key="2">
    <source>
        <dbReference type="ARBA" id="ARBA00008873"/>
    </source>
</evidence>
<dbReference type="Pfam" id="PF16916">
    <property type="entry name" value="ZT_dimer"/>
    <property type="match status" value="1"/>
</dbReference>